<sequence length="1009" mass="108810">MPPFSSMLRTKKGRKSRPRTPPSPGSFYSPPVAGSPAPWRERANSEARAGGVPPSSWTDKSLPRRPPRSVSDDESTRHASPTPEMRRVPSPIKIPRSHVHAPNVTIQQSPPPPPRPASNCPSSESSSPSEAPELLTFLRAERASASMLGLGFSLRAESVRLSAFGSVRVESATLPVDMEEQQGQSQSASTDESPLYPPVAVARAETASPARPATVYAIHRISEVPSPAVDPSTSFLPLARPSSDAQSTSPASFLPTCEPSSPVRQRSQTVTGERQSGRDIYQDAGRQRSASATSPNIKRSRSPSAATSGPATPPDTHPLPTRTKNLSNGVYTNLATGSSFSASTSSQLPSAHSLDSPLRSTRLASAPNMGGNLPPLLSKLTRPPLAFGDFSFLGSRGRSGSTTDLEVPTRPARPPSLSLRDDPEPRLVHSNSGSSVGSAALELRRKRSSPAVHGHERKGSNSGSLASTRRKGSDAGIVSIPTIHRESSNGSHRTAGTQQPTPTSPSPLLLKQRRETVFPTTPRSHDDSPTGRSDLPGFIVDVGALLPLKSPAPSTRKAHLPIGPKSVPVVPTRSEPTPVSVPVLAPSTSANTIKSRPKPAPVRQPPPSPTFEPVPVRWRGLTMDAAKWTFSSNQLHSIVSRAIKQSAETSSVRLLPLDVLDQELPVEVERLEQLRDVLQTKYKAQVRRRRLLMRSLALYIDGHDPPTSKRLLDELEDVGVVCDQLAEDLYLVGDQLGQIARLRDVHHTSALAVALRKINQSYIRARSEVVELQAERTSLEAERDEAWLMAESLERELVESKPDKDESRVSAARRSSIRQSKLSLKRTARSSTSSMRYHSILFPRPPTSAPLVDPPEDPVPPVPPMNKHHLEPSRPESIGVLPSGIYALSPGEKSQVVATPSASSHDLYMAQNELLKMLGLSYKEYGFKIRPRSYSECESVPGSPEARLSAAPSAFRPGSRGKLFRSSSDQALRRHSSGMERVIAVEVPEVGGILEDPAAILAALTLPQD</sequence>
<evidence type="ECO:0000313" key="4">
    <source>
        <dbReference type="Proteomes" id="UP000663827"/>
    </source>
</evidence>
<feature type="compositionally biased region" description="Basic and acidic residues" evidence="2">
    <location>
        <begin position="797"/>
        <end position="808"/>
    </location>
</feature>
<comment type="caution">
    <text evidence="3">The sequence shown here is derived from an EMBL/GenBank/DDBJ whole genome shotgun (WGS) entry which is preliminary data.</text>
</comment>
<feature type="compositionally biased region" description="Low complexity" evidence="2">
    <location>
        <begin position="809"/>
        <end position="820"/>
    </location>
</feature>
<proteinExistence type="predicted"/>
<feature type="region of interest" description="Disordered" evidence="2">
    <location>
        <begin position="569"/>
        <end position="615"/>
    </location>
</feature>
<reference evidence="3" key="1">
    <citation type="submission" date="2021-01" db="EMBL/GenBank/DDBJ databases">
        <authorList>
            <person name="Kaushik A."/>
        </authorList>
    </citation>
    <scope>NUCLEOTIDE SEQUENCE</scope>
    <source>
        <strain evidence="3">AG5</strain>
    </source>
</reference>
<feature type="region of interest" description="Disordered" evidence="2">
    <location>
        <begin position="222"/>
        <end position="330"/>
    </location>
</feature>
<dbReference type="AlphaFoldDB" id="A0A8H3DZT3"/>
<feature type="compositionally biased region" description="Low complexity" evidence="2">
    <location>
        <begin position="497"/>
        <end position="510"/>
    </location>
</feature>
<evidence type="ECO:0000313" key="3">
    <source>
        <dbReference type="EMBL" id="CAE7148332.1"/>
    </source>
</evidence>
<feature type="compositionally biased region" description="Pro residues" evidence="2">
    <location>
        <begin position="598"/>
        <end position="612"/>
    </location>
</feature>
<protein>
    <submittedName>
        <fullName evidence="3">Uncharacterized protein</fullName>
    </submittedName>
</protein>
<evidence type="ECO:0000256" key="1">
    <source>
        <dbReference type="SAM" id="Coils"/>
    </source>
</evidence>
<evidence type="ECO:0000256" key="2">
    <source>
        <dbReference type="SAM" id="MobiDB-lite"/>
    </source>
</evidence>
<organism evidence="3 4">
    <name type="scientific">Rhizoctonia solani</name>
    <dbReference type="NCBI Taxonomy" id="456999"/>
    <lineage>
        <taxon>Eukaryota</taxon>
        <taxon>Fungi</taxon>
        <taxon>Dikarya</taxon>
        <taxon>Basidiomycota</taxon>
        <taxon>Agaricomycotina</taxon>
        <taxon>Agaricomycetes</taxon>
        <taxon>Cantharellales</taxon>
        <taxon>Ceratobasidiaceae</taxon>
        <taxon>Rhizoctonia</taxon>
    </lineage>
</organism>
<feature type="compositionally biased region" description="Polar residues" evidence="2">
    <location>
        <begin position="181"/>
        <end position="192"/>
    </location>
</feature>
<feature type="coiled-coil region" evidence="1">
    <location>
        <begin position="755"/>
        <end position="782"/>
    </location>
</feature>
<feature type="compositionally biased region" description="Polar residues" evidence="2">
    <location>
        <begin position="288"/>
        <end position="297"/>
    </location>
</feature>
<gene>
    <name evidence="3" type="ORF">RDB_LOCUS85907</name>
</gene>
<feature type="region of interest" description="Disordered" evidence="2">
    <location>
        <begin position="844"/>
        <end position="863"/>
    </location>
</feature>
<feature type="compositionally biased region" description="Polar residues" evidence="2">
    <location>
        <begin position="258"/>
        <end position="274"/>
    </location>
</feature>
<feature type="compositionally biased region" description="Basic residues" evidence="2">
    <location>
        <begin position="9"/>
        <end position="18"/>
    </location>
</feature>
<dbReference type="Proteomes" id="UP000663827">
    <property type="component" value="Unassembled WGS sequence"/>
</dbReference>
<accession>A0A8H3DZT3</accession>
<name>A0A8H3DZT3_9AGAM</name>
<keyword evidence="1" id="KW-0175">Coiled coil</keyword>
<dbReference type="EMBL" id="CAJNJQ010001756">
    <property type="protein sequence ID" value="CAE7148332.1"/>
    <property type="molecule type" value="Genomic_DNA"/>
</dbReference>
<feature type="compositionally biased region" description="Low complexity" evidence="2">
    <location>
        <begin position="117"/>
        <end position="133"/>
    </location>
</feature>
<feature type="region of interest" description="Disordered" evidence="2">
    <location>
        <begin position="398"/>
        <end position="511"/>
    </location>
</feature>
<feature type="region of interest" description="Disordered" evidence="2">
    <location>
        <begin position="172"/>
        <end position="195"/>
    </location>
</feature>
<feature type="region of interest" description="Disordered" evidence="2">
    <location>
        <begin position="1"/>
        <end position="135"/>
    </location>
</feature>
<feature type="region of interest" description="Disordered" evidence="2">
    <location>
        <begin position="797"/>
        <end position="831"/>
    </location>
</feature>